<keyword evidence="2" id="KW-1003">Cell membrane</keyword>
<keyword evidence="4 6" id="KW-1133">Transmembrane helix</keyword>
<dbReference type="GeneID" id="113210770"/>
<dbReference type="Pfam" id="PF08395">
    <property type="entry name" value="7tm_7"/>
    <property type="match status" value="1"/>
</dbReference>
<proteinExistence type="predicted"/>
<keyword evidence="7" id="KW-1185">Reference proteome</keyword>
<evidence type="ECO:0000256" key="2">
    <source>
        <dbReference type="ARBA" id="ARBA00022475"/>
    </source>
</evidence>
<evidence type="ECO:0000256" key="3">
    <source>
        <dbReference type="ARBA" id="ARBA00022692"/>
    </source>
</evidence>
<evidence type="ECO:0000256" key="5">
    <source>
        <dbReference type="ARBA" id="ARBA00023136"/>
    </source>
</evidence>
<accession>A0A9C6U1Z2</accession>
<name>A0A9C6U1Z2_FRAOC</name>
<feature type="transmembrane region" description="Helical" evidence="6">
    <location>
        <begin position="80"/>
        <end position="103"/>
    </location>
</feature>
<comment type="subcellular location">
    <subcellularLocation>
        <location evidence="1">Cell membrane</location>
        <topology evidence="1">Multi-pass membrane protein</topology>
    </subcellularLocation>
</comment>
<dbReference type="RefSeq" id="XP_052122167.1">
    <property type="nucleotide sequence ID" value="XM_052266207.1"/>
</dbReference>
<feature type="transmembrane region" description="Helical" evidence="6">
    <location>
        <begin position="123"/>
        <end position="142"/>
    </location>
</feature>
<dbReference type="AlphaFoldDB" id="A0A9C6U1Z2"/>
<evidence type="ECO:0000256" key="1">
    <source>
        <dbReference type="ARBA" id="ARBA00004651"/>
    </source>
</evidence>
<feature type="transmembrane region" description="Helical" evidence="6">
    <location>
        <begin position="22"/>
        <end position="42"/>
    </location>
</feature>
<dbReference type="GO" id="GO:0050909">
    <property type="term" value="P:sensory perception of taste"/>
    <property type="evidence" value="ECO:0007669"/>
    <property type="project" value="InterPro"/>
</dbReference>
<dbReference type="Proteomes" id="UP000504606">
    <property type="component" value="Unplaced"/>
</dbReference>
<evidence type="ECO:0000256" key="6">
    <source>
        <dbReference type="SAM" id="Phobius"/>
    </source>
</evidence>
<evidence type="ECO:0000256" key="4">
    <source>
        <dbReference type="ARBA" id="ARBA00022989"/>
    </source>
</evidence>
<gene>
    <name evidence="8" type="primary">LOC113210770</name>
</gene>
<keyword evidence="5 6" id="KW-0472">Membrane</keyword>
<dbReference type="GO" id="GO:0005886">
    <property type="term" value="C:plasma membrane"/>
    <property type="evidence" value="ECO:0007669"/>
    <property type="project" value="UniProtKB-SubCell"/>
</dbReference>
<dbReference type="InterPro" id="IPR013604">
    <property type="entry name" value="7TM_chemorcpt"/>
</dbReference>
<evidence type="ECO:0000313" key="8">
    <source>
        <dbReference type="RefSeq" id="XP_052122167.1"/>
    </source>
</evidence>
<sequence>MYLTWALVVETKKNVSEGLPHVFVNFLLSFAVAVPTICCLRLRTFASGLLSALRQDLANPDLTPERVLKYRRTWTHLTNLSSGFIVTPVSMLLVTVLLVILSTLHSYETVERLTAGEAQVGCMIWLIGVPFLFLLFVLCEIPHRSADVIRRRFMNVLQMSYCRYRDDRSYHELHRFLEIIWWNSPVMTISGYFELQRSSFKAIVTVIVTYVIVILQFHLSINNSAELTRWNGTQAMLSVNESVTATVTNKHKT</sequence>
<feature type="transmembrane region" description="Helical" evidence="6">
    <location>
        <begin position="202"/>
        <end position="221"/>
    </location>
</feature>
<organism evidence="7 8">
    <name type="scientific">Frankliniella occidentalis</name>
    <name type="common">Western flower thrips</name>
    <name type="synonym">Euthrips occidentalis</name>
    <dbReference type="NCBI Taxonomy" id="133901"/>
    <lineage>
        <taxon>Eukaryota</taxon>
        <taxon>Metazoa</taxon>
        <taxon>Ecdysozoa</taxon>
        <taxon>Arthropoda</taxon>
        <taxon>Hexapoda</taxon>
        <taxon>Insecta</taxon>
        <taxon>Pterygota</taxon>
        <taxon>Neoptera</taxon>
        <taxon>Paraneoptera</taxon>
        <taxon>Thysanoptera</taxon>
        <taxon>Terebrantia</taxon>
        <taxon>Thripoidea</taxon>
        <taxon>Thripidae</taxon>
        <taxon>Frankliniella</taxon>
    </lineage>
</organism>
<keyword evidence="3 6" id="KW-0812">Transmembrane</keyword>
<protein>
    <submittedName>
        <fullName evidence="8">Uncharacterized protein LOC113210770 isoform X2</fullName>
    </submittedName>
</protein>
<evidence type="ECO:0000313" key="7">
    <source>
        <dbReference type="Proteomes" id="UP000504606"/>
    </source>
</evidence>
<reference evidence="8" key="1">
    <citation type="submission" date="2025-08" db="UniProtKB">
        <authorList>
            <consortium name="RefSeq"/>
        </authorList>
    </citation>
    <scope>IDENTIFICATION</scope>
    <source>
        <tissue evidence="8">Whole organism</tissue>
    </source>
</reference>